<protein>
    <submittedName>
        <fullName evidence="1">Uncharacterized protein</fullName>
    </submittedName>
</protein>
<sequence length="179" mass="20571">MADRLPHLRGDSSFQKVSPKTGNKVIDIVKVTKHLGEEWKTLGASDRAKFDKVAEEEKAVYEKQMAAWQASLTPEDIRRQNAYISSQRKKGHKGHAMLRDPTKPKKPLTAFFEYLSDARSKDQDYQAGTISIRDFAKKCGETWKAMTKEEKDKYEQRAIGAFDQYKRDIEEWKKGQATA</sequence>
<organism evidence="1 2">
    <name type="scientific">Violaceomyces palustris</name>
    <dbReference type="NCBI Taxonomy" id="1673888"/>
    <lineage>
        <taxon>Eukaryota</taxon>
        <taxon>Fungi</taxon>
        <taxon>Dikarya</taxon>
        <taxon>Basidiomycota</taxon>
        <taxon>Ustilaginomycotina</taxon>
        <taxon>Ustilaginomycetes</taxon>
        <taxon>Violaceomycetales</taxon>
        <taxon>Violaceomycetaceae</taxon>
        <taxon>Violaceomyces</taxon>
    </lineage>
</organism>
<keyword evidence="2" id="KW-1185">Reference proteome</keyword>
<evidence type="ECO:0000313" key="1">
    <source>
        <dbReference type="EMBL" id="PWN48585.1"/>
    </source>
</evidence>
<dbReference type="EMBL" id="KZ820175">
    <property type="protein sequence ID" value="PWN48585.1"/>
    <property type="molecule type" value="Genomic_DNA"/>
</dbReference>
<evidence type="ECO:0000313" key="2">
    <source>
        <dbReference type="Proteomes" id="UP000245626"/>
    </source>
</evidence>
<gene>
    <name evidence="1" type="ORF">IE53DRAFT_187569</name>
</gene>
<dbReference type="Proteomes" id="UP000245626">
    <property type="component" value="Unassembled WGS sequence"/>
</dbReference>
<accession>A0ACD0NS65</accession>
<reference evidence="1 2" key="1">
    <citation type="journal article" date="2018" name="Mol. Biol. Evol.">
        <title>Broad Genomic Sampling Reveals a Smut Pathogenic Ancestry of the Fungal Clade Ustilaginomycotina.</title>
        <authorList>
            <person name="Kijpornyongpan T."/>
            <person name="Mondo S.J."/>
            <person name="Barry K."/>
            <person name="Sandor L."/>
            <person name="Lee J."/>
            <person name="Lipzen A."/>
            <person name="Pangilinan J."/>
            <person name="LaButti K."/>
            <person name="Hainaut M."/>
            <person name="Henrissat B."/>
            <person name="Grigoriev I.V."/>
            <person name="Spatafora J.W."/>
            <person name="Aime M.C."/>
        </authorList>
    </citation>
    <scope>NUCLEOTIDE SEQUENCE [LARGE SCALE GENOMIC DNA]</scope>
    <source>
        <strain evidence="1 2">SA 807</strain>
    </source>
</reference>
<proteinExistence type="predicted"/>
<name>A0ACD0NS65_9BASI</name>